<dbReference type="InterPro" id="IPR005064">
    <property type="entry name" value="BUG"/>
</dbReference>
<dbReference type="Proteomes" id="UP000600101">
    <property type="component" value="Unassembled WGS sequence"/>
</dbReference>
<dbReference type="AlphaFoldDB" id="A0A9X0R2C9"/>
<dbReference type="SUPFAM" id="SSF53850">
    <property type="entry name" value="Periplasmic binding protein-like II"/>
    <property type="match status" value="1"/>
</dbReference>
<dbReference type="RefSeq" id="WP_186772277.1">
    <property type="nucleotide sequence ID" value="NZ_JACOMF010000030.1"/>
</dbReference>
<evidence type="ECO:0000313" key="3">
    <source>
        <dbReference type="EMBL" id="MBC4017513.1"/>
    </source>
</evidence>
<keyword evidence="4" id="KW-1185">Reference proteome</keyword>
<dbReference type="Pfam" id="PF03401">
    <property type="entry name" value="TctC"/>
    <property type="match status" value="1"/>
</dbReference>
<accession>A0A9X0R2C9</accession>
<dbReference type="PANTHER" id="PTHR42928:SF5">
    <property type="entry name" value="BLR1237 PROTEIN"/>
    <property type="match status" value="1"/>
</dbReference>
<proteinExistence type="inferred from homology"/>
<dbReference type="Gene3D" id="3.40.190.10">
    <property type="entry name" value="Periplasmic binding protein-like II"/>
    <property type="match status" value="1"/>
</dbReference>
<evidence type="ECO:0000313" key="4">
    <source>
        <dbReference type="Proteomes" id="UP000600101"/>
    </source>
</evidence>
<dbReference type="EMBL" id="JACOMF010000030">
    <property type="protein sequence ID" value="MBC4017513.1"/>
    <property type="molecule type" value="Genomic_DNA"/>
</dbReference>
<evidence type="ECO:0000256" key="1">
    <source>
        <dbReference type="ARBA" id="ARBA00006987"/>
    </source>
</evidence>
<dbReference type="PANTHER" id="PTHR42928">
    <property type="entry name" value="TRICARBOXYLATE-BINDING PROTEIN"/>
    <property type="match status" value="1"/>
</dbReference>
<reference evidence="3" key="1">
    <citation type="submission" date="2020-08" db="EMBL/GenBank/DDBJ databases">
        <authorList>
            <person name="Hu Y."/>
            <person name="Nguyen S.V."/>
            <person name="Li F."/>
            <person name="Fanning S."/>
        </authorList>
    </citation>
    <scope>NUCLEOTIDE SEQUENCE</scope>
    <source>
        <strain evidence="3">SYSU D8009</strain>
    </source>
</reference>
<organism evidence="3 4">
    <name type="scientific">Siccirubricoccus deserti</name>
    <dbReference type="NCBI Taxonomy" id="2013562"/>
    <lineage>
        <taxon>Bacteria</taxon>
        <taxon>Pseudomonadati</taxon>
        <taxon>Pseudomonadota</taxon>
        <taxon>Alphaproteobacteria</taxon>
        <taxon>Acetobacterales</taxon>
        <taxon>Roseomonadaceae</taxon>
        <taxon>Siccirubricoccus</taxon>
    </lineage>
</organism>
<protein>
    <submittedName>
        <fullName evidence="3">Tripartite tricarboxylate transporter substrate binding protein</fullName>
    </submittedName>
</protein>
<comment type="similarity">
    <text evidence="1">Belongs to the UPF0065 (bug) family.</text>
</comment>
<feature type="chain" id="PRO_5040994688" evidence="2">
    <location>
        <begin position="20"/>
        <end position="311"/>
    </location>
</feature>
<name>A0A9X0R2C9_9PROT</name>
<dbReference type="PIRSF" id="PIRSF017082">
    <property type="entry name" value="YflP"/>
    <property type="match status" value="1"/>
</dbReference>
<feature type="signal peptide" evidence="2">
    <location>
        <begin position="1"/>
        <end position="19"/>
    </location>
</feature>
<dbReference type="InterPro" id="IPR042100">
    <property type="entry name" value="Bug_dom1"/>
</dbReference>
<evidence type="ECO:0000256" key="2">
    <source>
        <dbReference type="SAM" id="SignalP"/>
    </source>
</evidence>
<dbReference type="Gene3D" id="3.40.190.150">
    <property type="entry name" value="Bordetella uptake gene, domain 1"/>
    <property type="match status" value="1"/>
</dbReference>
<comment type="caution">
    <text evidence="3">The sequence shown here is derived from an EMBL/GenBank/DDBJ whole genome shotgun (WGS) entry which is preliminary data.</text>
</comment>
<dbReference type="CDD" id="cd07012">
    <property type="entry name" value="PBP2_Bug_TTT"/>
    <property type="match status" value="1"/>
</dbReference>
<keyword evidence="2" id="KW-0732">Signal</keyword>
<gene>
    <name evidence="3" type="ORF">H7965_19580</name>
</gene>
<sequence length="311" mass="32703">MRRLLLALAVLLAPGAAGAHPDRPITLISPYALSVNATIRALGDAMGRALGQRVVVVARDGGSGVVGMQVLAASMPDGHTLAYTAVTPLVVQPHLLPSIGYTRASFASVCNVAENVLGLVVAPDSPYRDVPELVAAARRKALRFGSPGPNSAPQIVVERIRAAAGGDYEHVPFRGDQQPILETLAGRLDFAAVVVASAGEMLRTGRLRLLGVVSAWRHPEFPETPTVQEQGVAVVQRSFAGVHAPAGTPAPVLDRLEAACRVAVDDPLFRRVAWANGVVVDFRGRDEQDALLAELSAGFASLLHGLGVRRQ</sequence>